<gene>
    <name evidence="1" type="ordered locus">Cycma_2714</name>
</gene>
<organism evidence="1 2">
    <name type="scientific">Cyclobacterium marinum (strain ATCC 25205 / DSM 745 / LMG 13164 / NCIMB 1802)</name>
    <name type="common">Flectobacillus marinus</name>
    <dbReference type="NCBI Taxonomy" id="880070"/>
    <lineage>
        <taxon>Bacteria</taxon>
        <taxon>Pseudomonadati</taxon>
        <taxon>Bacteroidota</taxon>
        <taxon>Cytophagia</taxon>
        <taxon>Cytophagales</taxon>
        <taxon>Cyclobacteriaceae</taxon>
        <taxon>Cyclobacterium</taxon>
    </lineage>
</organism>
<dbReference type="HOGENOM" id="CLU_1187926_0_0_10"/>
<accession>G0IYN0</accession>
<name>G0IYN0_CYCMS</name>
<reference evidence="2" key="1">
    <citation type="submission" date="2011-07" db="EMBL/GenBank/DDBJ databases">
        <title>The complete genome of Cyclobacterium marinum DSM 745.</title>
        <authorList>
            <person name="Lucas S."/>
            <person name="Han J."/>
            <person name="Lapidus A."/>
            <person name="Bruce D."/>
            <person name="Goodwin L."/>
            <person name="Pitluck S."/>
            <person name="Peters L."/>
            <person name="Kyrpides N."/>
            <person name="Mavromatis K."/>
            <person name="Ivanova N."/>
            <person name="Ovchinnikova G."/>
            <person name="Chertkov O."/>
            <person name="Detter J.C."/>
            <person name="Tapia R."/>
            <person name="Han C."/>
            <person name="Land M."/>
            <person name="Hauser L."/>
            <person name="Markowitz V."/>
            <person name="Cheng J.-F."/>
            <person name="Hugenholtz P."/>
            <person name="Woyke T."/>
            <person name="Wu D."/>
            <person name="Tindall B."/>
            <person name="Schuetze A."/>
            <person name="Brambilla E."/>
            <person name="Klenk H.-P."/>
            <person name="Eisen J.A."/>
        </authorList>
    </citation>
    <scope>NUCLEOTIDE SEQUENCE [LARGE SCALE GENOMIC DNA]</scope>
    <source>
        <strain evidence="2">ATCC 25205 / DSM 745 / LMG 13164 / NCIMB 1802</strain>
    </source>
</reference>
<dbReference type="OrthoDB" id="838455at2"/>
<dbReference type="AlphaFoldDB" id="G0IYN0"/>
<proteinExistence type="predicted"/>
<evidence type="ECO:0000313" key="2">
    <source>
        <dbReference type="Proteomes" id="UP000001635"/>
    </source>
</evidence>
<dbReference type="EMBL" id="CP002955">
    <property type="protein sequence ID" value="AEL26453.1"/>
    <property type="molecule type" value="Genomic_DNA"/>
</dbReference>
<sequence>MKKHLISTLTIVFIAMVINNNVAYGQNFYKEKISRDNFLQAGLGLGTLYADNLGSIRMLDILLRPGLSASYGRKIHKHFDIRANIGYQRYRSQDIDYYPATVTQSWLINNQAFASKNDLLFFDVAPNFYLFGSDNHAFRSRINAYGGTGLGMLINFKKTTNVTFNGVVNSKDIQAVPYIPFRAGLSYSYDLYTDIALEGTLMMTFSDTLDGNEGFNRLNDIPIFGQIIIKRYLHPFKPFKRP</sequence>
<evidence type="ECO:0008006" key="3">
    <source>
        <dbReference type="Google" id="ProtNLM"/>
    </source>
</evidence>
<dbReference type="Proteomes" id="UP000001635">
    <property type="component" value="Chromosome"/>
</dbReference>
<protein>
    <recommendedName>
        <fullName evidence="3">Outer membrane protein beta-barrel domain-containing protein</fullName>
    </recommendedName>
</protein>
<keyword evidence="2" id="KW-1185">Reference proteome</keyword>
<dbReference type="RefSeq" id="WP_014020744.1">
    <property type="nucleotide sequence ID" value="NC_015914.1"/>
</dbReference>
<evidence type="ECO:0000313" key="1">
    <source>
        <dbReference type="EMBL" id="AEL26453.1"/>
    </source>
</evidence>
<dbReference type="KEGG" id="cmr:Cycma_2714"/>